<evidence type="ECO:0000256" key="1">
    <source>
        <dbReference type="ARBA" id="ARBA00007151"/>
    </source>
</evidence>
<evidence type="ECO:0000259" key="5">
    <source>
        <dbReference type="Pfam" id="PF00177"/>
    </source>
</evidence>
<dbReference type="GO" id="GO:1990904">
    <property type="term" value="C:ribonucleoprotein complex"/>
    <property type="evidence" value="ECO:0007669"/>
    <property type="project" value="UniProtKB-KW"/>
</dbReference>
<dbReference type="SUPFAM" id="SSF47973">
    <property type="entry name" value="Ribosomal protein S7"/>
    <property type="match status" value="1"/>
</dbReference>
<evidence type="ECO:0000256" key="3">
    <source>
        <dbReference type="ARBA" id="ARBA00023274"/>
    </source>
</evidence>
<dbReference type="Proteomes" id="UP000813462">
    <property type="component" value="Unassembled WGS sequence"/>
</dbReference>
<sequence length="605" mass="67672">MGGLDGEQKQLIKKLVNFRMKEGKRTRVRAIVYQTFHRPAQTERDVIKLMVDAVENIKPICEVEKVGVAGTIYDVPGIVARDRQQTLAIRWILEAAFKRRISYRISLEKCSFAEILDAYRKRGIAPLVHKSSNPLKVWGRRRQVVPEVVHAHLEELLLSKLLGTGKSRGSPPCNEPRDSGPIGGNSSVPASSQSEVISLVAAPFLPPCSSIICEKAKFERLSSFAPYLGLSEEFIVPFSLRKFYSSGEPIWALSWELSCTSALGRKVTGCPVSVKHSYENRSIESISFKGAVSNKPALYHKPKRGDEILSRHYPRALSDARLVTIEGGVALPLPSLFDPVRVVGTFSSLATWNEVEEVVANLIRYMRESQQVVLSRGDGLGFGIGWARTLVIDRSTSRGEISSSVSLTDPWVSLSPKVASISATQVPGVVIAKIYHPRKKERHELPDLPNLTCTFERKVRHHPRHQEAGIGARHLSPAPARLHLASIVDICSISYSIKEEYLNEMIESRLPPTSMVTYPPSLPLNHDRDYYAHYGNLNEKLDLFYDERNSTHKRKGQWTVCHQLSELHWACKAGSDFSPARLLSPKEREASVSSVACSFFHLDWL</sequence>
<dbReference type="PANTHER" id="PTHR11205">
    <property type="entry name" value="RIBOSOMAL PROTEIN S7"/>
    <property type="match status" value="1"/>
</dbReference>
<dbReference type="Gene3D" id="1.10.455.10">
    <property type="entry name" value="Ribosomal protein S7 domain"/>
    <property type="match status" value="1"/>
</dbReference>
<dbReference type="InterPro" id="IPR023798">
    <property type="entry name" value="Ribosomal_uS7_dom"/>
</dbReference>
<feature type="region of interest" description="Disordered" evidence="4">
    <location>
        <begin position="165"/>
        <end position="189"/>
    </location>
</feature>
<protein>
    <recommendedName>
        <fullName evidence="5">Small ribosomal subunit protein uS7 domain-containing protein</fullName>
    </recommendedName>
</protein>
<comment type="similarity">
    <text evidence="1">Belongs to the universal ribosomal protein uS7 family.</text>
</comment>
<proteinExistence type="inferred from homology"/>
<keyword evidence="6" id="KW-0496">Mitochondrion</keyword>
<dbReference type="Pfam" id="PF00177">
    <property type="entry name" value="Ribosomal_S7"/>
    <property type="match status" value="1"/>
</dbReference>
<gene>
    <name evidence="6" type="ORF">FEM48_ZijujMtG0002100</name>
</gene>
<reference evidence="6" key="1">
    <citation type="journal article" date="2021" name="Front. Plant Sci.">
        <title>Chromosome-Scale Genome Assembly for Chinese Sour Jujube and Insights Into Its Genome Evolution and Domestication Signature.</title>
        <authorList>
            <person name="Shen L.-Y."/>
            <person name="Luo H."/>
            <person name="Wang X.-L."/>
            <person name="Wang X.-M."/>
            <person name="Qiu X.-J."/>
            <person name="Liu H."/>
            <person name="Zhou S.-S."/>
            <person name="Jia K.-H."/>
            <person name="Nie S."/>
            <person name="Bao Y.-T."/>
            <person name="Zhang R.-G."/>
            <person name="Yun Q.-Z."/>
            <person name="Chai Y.-H."/>
            <person name="Lu J.-Y."/>
            <person name="Li Y."/>
            <person name="Zhao S.-W."/>
            <person name="Mao J.-F."/>
            <person name="Jia S.-G."/>
            <person name="Mao Y.-M."/>
        </authorList>
    </citation>
    <scope>NUCLEOTIDE SEQUENCE</scope>
    <source>
        <strain evidence="6">AT0</strain>
        <tissue evidence="6">Leaf</tissue>
    </source>
</reference>
<dbReference type="InterPro" id="IPR000235">
    <property type="entry name" value="Ribosomal_uS7"/>
</dbReference>
<dbReference type="GO" id="GO:0006412">
    <property type="term" value="P:translation"/>
    <property type="evidence" value="ECO:0007669"/>
    <property type="project" value="InterPro"/>
</dbReference>
<name>A0A978UA69_ZIZJJ</name>
<accession>A0A978UA69</accession>
<evidence type="ECO:0000256" key="4">
    <source>
        <dbReference type="SAM" id="MobiDB-lite"/>
    </source>
</evidence>
<dbReference type="InterPro" id="IPR036823">
    <property type="entry name" value="Ribosomal_uS7_dom_sf"/>
</dbReference>
<dbReference type="AlphaFoldDB" id="A0A978UA69"/>
<keyword evidence="3" id="KW-0687">Ribonucleoprotein</keyword>
<keyword evidence="2" id="KW-0689">Ribosomal protein</keyword>
<dbReference type="GO" id="GO:0005840">
    <property type="term" value="C:ribosome"/>
    <property type="evidence" value="ECO:0007669"/>
    <property type="project" value="UniProtKB-KW"/>
</dbReference>
<feature type="domain" description="Small ribosomal subunit protein uS7" evidence="5">
    <location>
        <begin position="8"/>
        <end position="125"/>
    </location>
</feature>
<geneLocation type="mitochondrion" evidence="6"/>
<comment type="caution">
    <text evidence="6">The sequence shown here is derived from an EMBL/GenBank/DDBJ whole genome shotgun (WGS) entry which is preliminary data.</text>
</comment>
<evidence type="ECO:0000256" key="2">
    <source>
        <dbReference type="ARBA" id="ARBA00022980"/>
    </source>
</evidence>
<organism evidence="6 7">
    <name type="scientific">Ziziphus jujuba var. spinosa</name>
    <dbReference type="NCBI Taxonomy" id="714518"/>
    <lineage>
        <taxon>Eukaryota</taxon>
        <taxon>Viridiplantae</taxon>
        <taxon>Streptophyta</taxon>
        <taxon>Embryophyta</taxon>
        <taxon>Tracheophyta</taxon>
        <taxon>Spermatophyta</taxon>
        <taxon>Magnoliopsida</taxon>
        <taxon>eudicotyledons</taxon>
        <taxon>Gunneridae</taxon>
        <taxon>Pentapetalae</taxon>
        <taxon>rosids</taxon>
        <taxon>fabids</taxon>
        <taxon>Rosales</taxon>
        <taxon>Rhamnaceae</taxon>
        <taxon>Paliureae</taxon>
        <taxon>Ziziphus</taxon>
    </lineage>
</organism>
<dbReference type="EMBL" id="JAEACU010000014">
    <property type="protein sequence ID" value="KAH7511599.1"/>
    <property type="molecule type" value="Genomic_DNA"/>
</dbReference>
<evidence type="ECO:0000313" key="7">
    <source>
        <dbReference type="Proteomes" id="UP000813462"/>
    </source>
</evidence>
<evidence type="ECO:0000313" key="6">
    <source>
        <dbReference type="EMBL" id="KAH7511599.1"/>
    </source>
</evidence>